<organism evidence="2 3">
    <name type="scientific">Westerdykella ornata</name>
    <dbReference type="NCBI Taxonomy" id="318751"/>
    <lineage>
        <taxon>Eukaryota</taxon>
        <taxon>Fungi</taxon>
        <taxon>Dikarya</taxon>
        <taxon>Ascomycota</taxon>
        <taxon>Pezizomycotina</taxon>
        <taxon>Dothideomycetes</taxon>
        <taxon>Pleosporomycetidae</taxon>
        <taxon>Pleosporales</taxon>
        <taxon>Sporormiaceae</taxon>
        <taxon>Westerdykella</taxon>
    </lineage>
</organism>
<keyword evidence="3" id="KW-1185">Reference proteome</keyword>
<feature type="region of interest" description="Disordered" evidence="1">
    <location>
        <begin position="174"/>
        <end position="303"/>
    </location>
</feature>
<name>A0A6A6JII8_WESOR</name>
<proteinExistence type="predicted"/>
<dbReference type="Proteomes" id="UP000800097">
    <property type="component" value="Unassembled WGS sequence"/>
</dbReference>
<dbReference type="RefSeq" id="XP_033653999.1">
    <property type="nucleotide sequence ID" value="XM_033798359.1"/>
</dbReference>
<dbReference type="OrthoDB" id="3801238at2759"/>
<evidence type="ECO:0000313" key="3">
    <source>
        <dbReference type="Proteomes" id="UP000800097"/>
    </source>
</evidence>
<dbReference type="AlphaFoldDB" id="A0A6A6JII8"/>
<feature type="compositionally biased region" description="Basic and acidic residues" evidence="1">
    <location>
        <begin position="181"/>
        <end position="238"/>
    </location>
</feature>
<gene>
    <name evidence="2" type="ORF">EI97DRAFT_433292</name>
</gene>
<accession>A0A6A6JII8</accession>
<sequence length="303" mass="33192">MSELTSTSFFDDGVDIATRMPTSSSSWDISKWLDHIPTSDSATVGESGSFFDDGADLLVSGNEALEATSGLAKATLGRANSKFYDDPRPRNQMRGFHKGVERAVGGQIRNTLESMRATEDFRIRAPSGEENGRIESEQGCNVEGGPVREAVKMWLPPTPPDFVIHGKDGHVILVDGSGEPIDSRPPPELEQRLKGAVKEPEWYKSKDNEGQQRKQKASQEIHSEKKKSDKEAGKDGKGPDMPLPVPDFLLSGFGLASKAPSLDSWQNGRPEDARSNYRAPTVESVPNTPEKGKMRVGSWEPVW</sequence>
<dbReference type="EMBL" id="ML986493">
    <property type="protein sequence ID" value="KAF2276460.1"/>
    <property type="molecule type" value="Genomic_DNA"/>
</dbReference>
<protein>
    <submittedName>
        <fullName evidence="2">Uncharacterized protein</fullName>
    </submittedName>
</protein>
<evidence type="ECO:0000313" key="2">
    <source>
        <dbReference type="EMBL" id="KAF2276460.1"/>
    </source>
</evidence>
<dbReference type="GeneID" id="54551534"/>
<evidence type="ECO:0000256" key="1">
    <source>
        <dbReference type="SAM" id="MobiDB-lite"/>
    </source>
</evidence>
<reference evidence="2" key="1">
    <citation type="journal article" date="2020" name="Stud. Mycol.">
        <title>101 Dothideomycetes genomes: a test case for predicting lifestyles and emergence of pathogens.</title>
        <authorList>
            <person name="Haridas S."/>
            <person name="Albert R."/>
            <person name="Binder M."/>
            <person name="Bloem J."/>
            <person name="Labutti K."/>
            <person name="Salamov A."/>
            <person name="Andreopoulos B."/>
            <person name="Baker S."/>
            <person name="Barry K."/>
            <person name="Bills G."/>
            <person name="Bluhm B."/>
            <person name="Cannon C."/>
            <person name="Castanera R."/>
            <person name="Culley D."/>
            <person name="Daum C."/>
            <person name="Ezra D."/>
            <person name="Gonzalez J."/>
            <person name="Henrissat B."/>
            <person name="Kuo A."/>
            <person name="Liang C."/>
            <person name="Lipzen A."/>
            <person name="Lutzoni F."/>
            <person name="Magnuson J."/>
            <person name="Mondo S."/>
            <person name="Nolan M."/>
            <person name="Ohm R."/>
            <person name="Pangilinan J."/>
            <person name="Park H.-J."/>
            <person name="Ramirez L."/>
            <person name="Alfaro M."/>
            <person name="Sun H."/>
            <person name="Tritt A."/>
            <person name="Yoshinaga Y."/>
            <person name="Zwiers L.-H."/>
            <person name="Turgeon B."/>
            <person name="Goodwin S."/>
            <person name="Spatafora J."/>
            <person name="Crous P."/>
            <person name="Grigoriev I."/>
        </authorList>
    </citation>
    <scope>NUCLEOTIDE SEQUENCE</scope>
    <source>
        <strain evidence="2">CBS 379.55</strain>
    </source>
</reference>